<reference evidence="3" key="1">
    <citation type="journal article" date="2019" name="Int. J. Syst. Evol. Microbiol.">
        <title>The Global Catalogue of Microorganisms (GCM) 10K type strain sequencing project: providing services to taxonomists for standard genome sequencing and annotation.</title>
        <authorList>
            <consortium name="The Broad Institute Genomics Platform"/>
            <consortium name="The Broad Institute Genome Sequencing Center for Infectious Disease"/>
            <person name="Wu L."/>
            <person name="Ma J."/>
        </authorList>
    </citation>
    <scope>NUCLEOTIDE SEQUENCE [LARGE SCALE GENOMIC DNA]</scope>
    <source>
        <strain evidence="3">CCUG 62982</strain>
    </source>
</reference>
<evidence type="ECO:0000313" key="2">
    <source>
        <dbReference type="EMBL" id="MFD0944952.1"/>
    </source>
</evidence>
<keyword evidence="3" id="KW-1185">Reference proteome</keyword>
<feature type="transmembrane region" description="Helical" evidence="1">
    <location>
        <begin position="79"/>
        <end position="100"/>
    </location>
</feature>
<sequence>MIIEHQPAPPGTSTNTAIDRIEAILKRYPEVSPEEAAEAERFLAEAPILDRGLLSSRPGMQAKMELLRKHRPKAFAPSMLGRMILLAMILLVVATGFLTANL</sequence>
<accession>A0ABW3H1D6</accession>
<comment type="caution">
    <text evidence="2">The sequence shown here is derived from an EMBL/GenBank/DDBJ whole genome shotgun (WGS) entry which is preliminary data.</text>
</comment>
<keyword evidence="1" id="KW-0812">Transmembrane</keyword>
<evidence type="ECO:0000256" key="1">
    <source>
        <dbReference type="SAM" id="Phobius"/>
    </source>
</evidence>
<organism evidence="2 3">
    <name type="scientific">Sphingomonas canadensis</name>
    <dbReference type="NCBI Taxonomy" id="1219257"/>
    <lineage>
        <taxon>Bacteria</taxon>
        <taxon>Pseudomonadati</taxon>
        <taxon>Pseudomonadota</taxon>
        <taxon>Alphaproteobacteria</taxon>
        <taxon>Sphingomonadales</taxon>
        <taxon>Sphingomonadaceae</taxon>
        <taxon>Sphingomonas</taxon>
    </lineage>
</organism>
<name>A0ABW3H1D6_9SPHN</name>
<dbReference type="Proteomes" id="UP001596977">
    <property type="component" value="Unassembled WGS sequence"/>
</dbReference>
<protein>
    <submittedName>
        <fullName evidence="2">Uncharacterized protein</fullName>
    </submittedName>
</protein>
<proteinExistence type="predicted"/>
<keyword evidence="1" id="KW-0472">Membrane</keyword>
<gene>
    <name evidence="2" type="ORF">ACFQ1E_01220</name>
</gene>
<dbReference type="RefSeq" id="WP_264942773.1">
    <property type="nucleotide sequence ID" value="NZ_JAPDRA010000001.1"/>
</dbReference>
<evidence type="ECO:0000313" key="3">
    <source>
        <dbReference type="Proteomes" id="UP001596977"/>
    </source>
</evidence>
<keyword evidence="1" id="KW-1133">Transmembrane helix</keyword>
<dbReference type="EMBL" id="JBHTJG010000001">
    <property type="protein sequence ID" value="MFD0944952.1"/>
    <property type="molecule type" value="Genomic_DNA"/>
</dbReference>